<dbReference type="GO" id="GO:0006094">
    <property type="term" value="P:gluconeogenesis"/>
    <property type="evidence" value="ECO:0007669"/>
    <property type="project" value="UniProtKB-KW"/>
</dbReference>
<gene>
    <name evidence="12" type="primary">sdaA_1</name>
    <name evidence="12" type="ORF">NCTC8297_02153</name>
</gene>
<dbReference type="Proteomes" id="UP000254741">
    <property type="component" value="Unassembled WGS sequence"/>
</dbReference>
<dbReference type="InterPro" id="IPR051318">
    <property type="entry name" value="Fe-S_L-Ser"/>
</dbReference>
<comment type="catalytic activity">
    <reaction evidence="10">
        <text>L-serine = pyruvate + NH4(+)</text>
        <dbReference type="Rhea" id="RHEA:19169"/>
        <dbReference type="ChEBI" id="CHEBI:15361"/>
        <dbReference type="ChEBI" id="CHEBI:28938"/>
        <dbReference type="ChEBI" id="CHEBI:33384"/>
        <dbReference type="EC" id="4.3.1.17"/>
    </reaction>
</comment>
<dbReference type="GO" id="GO:0009063">
    <property type="term" value="P:amino acid catabolic process"/>
    <property type="evidence" value="ECO:0007669"/>
    <property type="project" value="UniProtKB-ARBA"/>
</dbReference>
<evidence type="ECO:0000256" key="9">
    <source>
        <dbReference type="ARBA" id="ARBA00023239"/>
    </source>
</evidence>
<evidence type="ECO:0000256" key="6">
    <source>
        <dbReference type="ARBA" id="ARBA00022723"/>
    </source>
</evidence>
<dbReference type="AlphaFoldDB" id="A0A379T8M3"/>
<evidence type="ECO:0000256" key="10">
    <source>
        <dbReference type="ARBA" id="ARBA00049406"/>
    </source>
</evidence>
<evidence type="ECO:0000256" key="1">
    <source>
        <dbReference type="ARBA" id="ARBA00001966"/>
    </source>
</evidence>
<dbReference type="InterPro" id="IPR029009">
    <property type="entry name" value="ASB_dom_sf"/>
</dbReference>
<evidence type="ECO:0000256" key="4">
    <source>
        <dbReference type="ARBA" id="ARBA00022432"/>
    </source>
</evidence>
<dbReference type="Pfam" id="PF03315">
    <property type="entry name" value="SDH_beta"/>
    <property type="match status" value="1"/>
</dbReference>
<dbReference type="PANTHER" id="PTHR30182">
    <property type="entry name" value="L-SERINE DEHYDRATASE"/>
    <property type="match status" value="1"/>
</dbReference>
<dbReference type="GO" id="GO:0051539">
    <property type="term" value="F:4 iron, 4 sulfur cluster binding"/>
    <property type="evidence" value="ECO:0007669"/>
    <property type="project" value="UniProtKB-KW"/>
</dbReference>
<dbReference type="GO" id="GO:0003941">
    <property type="term" value="F:L-serine ammonia-lyase activity"/>
    <property type="evidence" value="ECO:0007669"/>
    <property type="project" value="UniProtKB-EC"/>
</dbReference>
<evidence type="ECO:0000256" key="2">
    <source>
        <dbReference type="ARBA" id="ARBA00008636"/>
    </source>
</evidence>
<organism evidence="12 13">
    <name type="scientific">Salmonella enterica subsp. arizonae</name>
    <dbReference type="NCBI Taxonomy" id="59203"/>
    <lineage>
        <taxon>Bacteria</taxon>
        <taxon>Pseudomonadati</taxon>
        <taxon>Pseudomonadota</taxon>
        <taxon>Gammaproteobacteria</taxon>
        <taxon>Enterobacterales</taxon>
        <taxon>Enterobacteriaceae</taxon>
        <taxon>Salmonella</taxon>
    </lineage>
</organism>
<evidence type="ECO:0000256" key="5">
    <source>
        <dbReference type="ARBA" id="ARBA00022485"/>
    </source>
</evidence>
<dbReference type="FunFam" id="3.30.1330.90:FF:000001">
    <property type="entry name" value="L-serine ammonia-lyase 1"/>
    <property type="match status" value="1"/>
</dbReference>
<feature type="domain" description="Serine dehydratase beta chain" evidence="11">
    <location>
        <begin position="3"/>
        <end position="144"/>
    </location>
</feature>
<evidence type="ECO:0000256" key="8">
    <source>
        <dbReference type="ARBA" id="ARBA00023014"/>
    </source>
</evidence>
<protein>
    <recommendedName>
        <fullName evidence="3">L-serine ammonia-lyase</fullName>
        <ecNumber evidence="3">4.3.1.17</ecNumber>
    </recommendedName>
</protein>
<comment type="cofactor">
    <cofactor evidence="1">
        <name>[4Fe-4S] cluster</name>
        <dbReference type="ChEBI" id="CHEBI:49883"/>
    </cofactor>
</comment>
<keyword evidence="6" id="KW-0479">Metal-binding</keyword>
<dbReference type="InterPro" id="IPR005131">
    <property type="entry name" value="Ser_deHydtase_bsu"/>
</dbReference>
<evidence type="ECO:0000313" key="13">
    <source>
        <dbReference type="Proteomes" id="UP000254741"/>
    </source>
</evidence>
<dbReference type="SUPFAM" id="SSF143548">
    <property type="entry name" value="Serine metabolism enzymes domain"/>
    <property type="match status" value="1"/>
</dbReference>
<evidence type="ECO:0000256" key="7">
    <source>
        <dbReference type="ARBA" id="ARBA00023004"/>
    </source>
</evidence>
<dbReference type="PANTHER" id="PTHR30182:SF6">
    <property type="entry name" value="L-SERINE DEHYDRATASE TDCG"/>
    <property type="match status" value="1"/>
</dbReference>
<evidence type="ECO:0000313" key="12">
    <source>
        <dbReference type="EMBL" id="SUG46914.1"/>
    </source>
</evidence>
<evidence type="ECO:0000256" key="3">
    <source>
        <dbReference type="ARBA" id="ARBA00012093"/>
    </source>
</evidence>
<sequence>MESCLDIFKIVIGPSSSRTVGPMRAACHFISLLREQETLPLIREIEIELYGALSLSRKCHNVDSALYLGLLGYQPENVDLRSYMAVIKRAENENKIELPLSDAGGITIKVKIIANHQAHPGHPYAMTFRARDDYFTVYEETWFSDRRRAGSQTWRAADAIASFAYSVAL</sequence>
<dbReference type="Gene3D" id="3.30.1330.90">
    <property type="entry name" value="D-3-phosphoglycerate dehydrogenase, domain 3"/>
    <property type="match status" value="1"/>
</dbReference>
<reference evidence="12 13" key="1">
    <citation type="submission" date="2018-06" db="EMBL/GenBank/DDBJ databases">
        <authorList>
            <consortium name="Pathogen Informatics"/>
            <person name="Doyle S."/>
        </authorList>
    </citation>
    <scope>NUCLEOTIDE SEQUENCE [LARGE SCALE GENOMIC DNA]</scope>
    <source>
        <strain evidence="12 13">NCTC8297</strain>
    </source>
</reference>
<keyword evidence="5" id="KW-0004">4Fe-4S</keyword>
<proteinExistence type="inferred from homology"/>
<accession>A0A379T8M3</accession>
<keyword evidence="8" id="KW-0411">Iron-sulfur</keyword>
<dbReference type="EMBL" id="UGXG01000002">
    <property type="protein sequence ID" value="SUG46914.1"/>
    <property type="molecule type" value="Genomic_DNA"/>
</dbReference>
<keyword evidence="7" id="KW-0408">Iron</keyword>
<comment type="similarity">
    <text evidence="2">Belongs to the iron-sulfur dependent L-serine dehydratase family.</text>
</comment>
<dbReference type="GO" id="GO:0046872">
    <property type="term" value="F:metal ion binding"/>
    <property type="evidence" value="ECO:0007669"/>
    <property type="project" value="UniProtKB-KW"/>
</dbReference>
<name>A0A379T8M3_SALER</name>
<evidence type="ECO:0000259" key="11">
    <source>
        <dbReference type="Pfam" id="PF03315"/>
    </source>
</evidence>
<dbReference type="EC" id="4.3.1.17" evidence="3"/>
<keyword evidence="9 12" id="KW-0456">Lyase</keyword>
<keyword evidence="4" id="KW-0312">Gluconeogenesis</keyword>